<evidence type="ECO:0000313" key="2">
    <source>
        <dbReference type="EMBL" id="MFE4105332.1"/>
    </source>
</evidence>
<name>A0ABW6IAZ8_9CYAN</name>
<feature type="region of interest" description="Disordered" evidence="1">
    <location>
        <begin position="60"/>
        <end position="83"/>
    </location>
</feature>
<accession>A0ABW6IAZ8</accession>
<evidence type="ECO:0000313" key="3">
    <source>
        <dbReference type="Proteomes" id="UP001600165"/>
    </source>
</evidence>
<evidence type="ECO:0008006" key="4">
    <source>
        <dbReference type="Google" id="ProtNLM"/>
    </source>
</evidence>
<evidence type="ECO:0000256" key="1">
    <source>
        <dbReference type="SAM" id="MobiDB-lite"/>
    </source>
</evidence>
<dbReference type="RefSeq" id="WP_377961678.1">
    <property type="nucleotide sequence ID" value="NZ_JBHZOL010000021.1"/>
</dbReference>
<organism evidence="2 3">
    <name type="scientific">Almyronema epifaneia S1</name>
    <dbReference type="NCBI Taxonomy" id="2991925"/>
    <lineage>
        <taxon>Bacteria</taxon>
        <taxon>Bacillati</taxon>
        <taxon>Cyanobacteriota</taxon>
        <taxon>Cyanophyceae</taxon>
        <taxon>Nodosilineales</taxon>
        <taxon>Nodosilineaceae</taxon>
        <taxon>Almyronema</taxon>
        <taxon>Almyronema epifaneia</taxon>
    </lineage>
</organism>
<gene>
    <name evidence="2" type="ORF">ACFVKH_03515</name>
</gene>
<sequence>MTEQSEPNTGDIAARESEADKVEIAIQLDADLLDQINHLTSNPSKVIEVAVRQWLRGGARRDDDLARTLPRTPPVPPRGEWND</sequence>
<protein>
    <recommendedName>
        <fullName evidence="4">Type II toxin-antitoxin system CcdA family antitoxin</fullName>
    </recommendedName>
</protein>
<comment type="caution">
    <text evidence="2">The sequence shown here is derived from an EMBL/GenBank/DDBJ whole genome shotgun (WGS) entry which is preliminary data.</text>
</comment>
<reference evidence="2 3" key="1">
    <citation type="submission" date="2024-10" db="EMBL/GenBank/DDBJ databases">
        <authorList>
            <person name="Ratan Roy A."/>
            <person name="Morales Sandoval P.H."/>
            <person name="De Los Santos Villalobos S."/>
            <person name="Chakraborty S."/>
            <person name="Mukherjee J."/>
        </authorList>
    </citation>
    <scope>NUCLEOTIDE SEQUENCE [LARGE SCALE GENOMIC DNA]</scope>
    <source>
        <strain evidence="2 3">S1</strain>
    </source>
</reference>
<dbReference type="Proteomes" id="UP001600165">
    <property type="component" value="Unassembled WGS sequence"/>
</dbReference>
<proteinExistence type="predicted"/>
<keyword evidence="3" id="KW-1185">Reference proteome</keyword>
<dbReference type="EMBL" id="JBHZOL010000021">
    <property type="protein sequence ID" value="MFE4105332.1"/>
    <property type="molecule type" value="Genomic_DNA"/>
</dbReference>